<evidence type="ECO:0000313" key="2">
    <source>
        <dbReference type="Proteomes" id="UP000240569"/>
    </source>
</evidence>
<reference evidence="1 2" key="1">
    <citation type="submission" date="2017-04" db="EMBL/GenBank/DDBJ databases">
        <title>Novel microbial lineages endemic to geothermal iron-oxide mats fill important gaps in the evolutionary history of Archaea.</title>
        <authorList>
            <person name="Jay Z.J."/>
            <person name="Beam J.P."/>
            <person name="Dlakic M."/>
            <person name="Rusch D.B."/>
            <person name="Kozubal M.A."/>
            <person name="Inskeep W.P."/>
        </authorList>
    </citation>
    <scope>NUCLEOTIDE SEQUENCE [LARGE SCALE GENOMIC DNA]</scope>
    <source>
        <strain evidence="1">BE_D</strain>
    </source>
</reference>
<evidence type="ECO:0000313" key="1">
    <source>
        <dbReference type="EMBL" id="PSN81935.1"/>
    </source>
</evidence>
<dbReference type="AlphaFoldDB" id="A0A2R6A6J0"/>
<accession>A0A2R6A6J0</accession>
<gene>
    <name evidence="1" type="ORF">B9Q02_12365</name>
</gene>
<sequence>MLAFELCWVVRVNEKEFSQNSDFFRAMYQWIECDTPESLIRTQSQIAGRLKEFSKTQESLQAPLFGLPLIRLAQLELRCQIVIKGLHRQHRLVSLVPGVSFQRVIPLL</sequence>
<protein>
    <submittedName>
        <fullName evidence="1">Uncharacterized protein</fullName>
    </submittedName>
</protein>
<comment type="caution">
    <text evidence="1">The sequence shown here is derived from an EMBL/GenBank/DDBJ whole genome shotgun (WGS) entry which is preliminary data.</text>
</comment>
<dbReference type="EMBL" id="NEXD01000195">
    <property type="protein sequence ID" value="PSN81935.1"/>
    <property type="molecule type" value="Genomic_DNA"/>
</dbReference>
<dbReference type="Proteomes" id="UP000240569">
    <property type="component" value="Unassembled WGS sequence"/>
</dbReference>
<proteinExistence type="predicted"/>
<organism evidence="1 2">
    <name type="scientific">Candidatus Marsarchaeota G1 archaeon BE_D</name>
    <dbReference type="NCBI Taxonomy" id="1978156"/>
    <lineage>
        <taxon>Archaea</taxon>
        <taxon>Candidatus Marsarchaeota</taxon>
        <taxon>Candidatus Marsarchaeota group 1</taxon>
    </lineage>
</organism>
<name>A0A2R6A6J0_9ARCH</name>